<dbReference type="Pfam" id="PF14748">
    <property type="entry name" value="P5CR_dimer"/>
    <property type="match status" value="1"/>
</dbReference>
<evidence type="ECO:0000256" key="7">
    <source>
        <dbReference type="RuleBase" id="RU003903"/>
    </source>
</evidence>
<dbReference type="InterPro" id="IPR029036">
    <property type="entry name" value="P5CR_dimer"/>
</dbReference>
<dbReference type="GO" id="GO:0055129">
    <property type="term" value="P:L-proline biosynthetic process"/>
    <property type="evidence" value="ECO:0007669"/>
    <property type="project" value="UniProtKB-UniRule"/>
</dbReference>
<feature type="domain" description="Pyrroline-5-carboxylate reductase catalytic N-terminal" evidence="8">
    <location>
        <begin position="6"/>
        <end position="100"/>
    </location>
</feature>
<dbReference type="EC" id="1.5.1.2" evidence="4 5"/>
<evidence type="ECO:0000256" key="4">
    <source>
        <dbReference type="HAMAP-Rule" id="MF_01925"/>
    </source>
</evidence>
<feature type="binding site" evidence="6">
    <location>
        <position position="59"/>
    </location>
    <ligand>
        <name>NADPH</name>
        <dbReference type="ChEBI" id="CHEBI:57783"/>
    </ligand>
</feature>
<comment type="subcellular location">
    <subcellularLocation>
        <location evidence="4">Cytoplasm</location>
    </subcellularLocation>
</comment>
<dbReference type="HAMAP" id="MF_01925">
    <property type="entry name" value="P5C_reductase"/>
    <property type="match status" value="1"/>
</dbReference>
<keyword evidence="4 7" id="KW-0028">Amino-acid biosynthesis</keyword>
<dbReference type="GO" id="GO:0005737">
    <property type="term" value="C:cytoplasm"/>
    <property type="evidence" value="ECO:0007669"/>
    <property type="project" value="UniProtKB-SubCell"/>
</dbReference>
<evidence type="ECO:0000256" key="1">
    <source>
        <dbReference type="ARBA" id="ARBA00005525"/>
    </source>
</evidence>
<keyword evidence="2 4" id="KW-0521">NADP</keyword>
<evidence type="ECO:0000259" key="8">
    <source>
        <dbReference type="Pfam" id="PF03807"/>
    </source>
</evidence>
<dbReference type="InterPro" id="IPR000304">
    <property type="entry name" value="Pyrroline-COOH_reductase"/>
</dbReference>
<protein>
    <recommendedName>
        <fullName evidence="4 5">Pyrroline-5-carboxylate reductase</fullName>
        <shortName evidence="4">P5C reductase</shortName>
        <shortName evidence="4">P5CR</shortName>
        <ecNumber evidence="4 5">1.5.1.2</ecNumber>
    </recommendedName>
    <alternativeName>
        <fullName evidence="4">PCA reductase</fullName>
    </alternativeName>
</protein>
<comment type="similarity">
    <text evidence="1 4 7">Belongs to the pyrroline-5-carboxylate reductase family.</text>
</comment>
<dbReference type="FunFam" id="1.10.3730.10:FF:000001">
    <property type="entry name" value="Pyrroline-5-carboxylate reductase"/>
    <property type="match status" value="1"/>
</dbReference>
<keyword evidence="4" id="KW-0963">Cytoplasm</keyword>
<comment type="pathway">
    <text evidence="4 7">Amino-acid biosynthesis; L-proline biosynthesis; L-proline from L-glutamate 5-semialdehyde: step 1/1.</text>
</comment>
<dbReference type="InterPro" id="IPR008927">
    <property type="entry name" value="6-PGluconate_DH-like_C_sf"/>
</dbReference>
<dbReference type="InterPro" id="IPR036291">
    <property type="entry name" value="NAD(P)-bd_dom_sf"/>
</dbReference>
<dbReference type="PANTHER" id="PTHR11645:SF0">
    <property type="entry name" value="PYRROLINE-5-CARBOXYLATE REDUCTASE 3"/>
    <property type="match status" value="1"/>
</dbReference>
<evidence type="ECO:0000256" key="6">
    <source>
        <dbReference type="PIRSR" id="PIRSR000193-1"/>
    </source>
</evidence>
<comment type="catalytic activity">
    <reaction evidence="4 7">
        <text>L-proline + NADP(+) = (S)-1-pyrroline-5-carboxylate + NADPH + 2 H(+)</text>
        <dbReference type="Rhea" id="RHEA:14109"/>
        <dbReference type="ChEBI" id="CHEBI:15378"/>
        <dbReference type="ChEBI" id="CHEBI:17388"/>
        <dbReference type="ChEBI" id="CHEBI:57783"/>
        <dbReference type="ChEBI" id="CHEBI:58349"/>
        <dbReference type="ChEBI" id="CHEBI:60039"/>
        <dbReference type="EC" id="1.5.1.2"/>
    </reaction>
</comment>
<keyword evidence="3 4" id="KW-0560">Oxidoreductase</keyword>
<dbReference type="PIRSF" id="PIRSF000193">
    <property type="entry name" value="Pyrrol-5-carb_rd"/>
    <property type="match status" value="1"/>
</dbReference>
<accession>A0A1D8KCJ4</accession>
<reference evidence="10 11" key="1">
    <citation type="submission" date="2016-09" db="EMBL/GenBank/DDBJ databases">
        <title>Acidihalobacter prosperus V6 (DSM14174).</title>
        <authorList>
            <person name="Khaleque H.N."/>
            <person name="Ramsay J.P."/>
            <person name="Murphy R.J.T."/>
            <person name="Kaksonen A.H."/>
            <person name="Boxall N.J."/>
            <person name="Watkin E.L.J."/>
        </authorList>
    </citation>
    <scope>NUCLEOTIDE SEQUENCE [LARGE SCALE GENOMIC DNA]</scope>
    <source>
        <strain evidence="10 11">V6</strain>
    </source>
</reference>
<dbReference type="InterPro" id="IPR028939">
    <property type="entry name" value="P5C_Rdtase_cat_N"/>
</dbReference>
<dbReference type="Pfam" id="PF03807">
    <property type="entry name" value="F420_oxidored"/>
    <property type="match status" value="1"/>
</dbReference>
<evidence type="ECO:0000313" key="11">
    <source>
        <dbReference type="Proteomes" id="UP000095342"/>
    </source>
</evidence>
<sequence length="271" mass="27499">MAQADTVAFIGGGNMAGSLIGGLLAGGFDPTAIRVAEPNAEHRAALANARPGIRVTADNVEAASGADCVVLAVKPQVMAEVAAGLNALPDGSVFLSIAAGVTCTRLATWLGTDRAIVRSMPNTPALIGCGATGAYANPAVEPGQRALADRILHAVGEVVWFDDERALDAVTALSGSGPAYVFLLIEALEAGGIELGLEPDVARRLALLTAHGASRLALKSDDSPGVLRTKVTSPGGTTEQALGVFEKGGLRELVAQAMQAAAQRSRELSGE</sequence>
<keyword evidence="11" id="KW-1185">Reference proteome</keyword>
<dbReference type="PROSITE" id="PS00521">
    <property type="entry name" value="P5CR"/>
    <property type="match status" value="1"/>
</dbReference>
<name>A0A1D8KCJ4_9GAMM</name>
<feature type="domain" description="Pyrroline-5-carboxylate reductase dimerisation" evidence="9">
    <location>
        <begin position="164"/>
        <end position="268"/>
    </location>
</feature>
<feature type="binding site" evidence="6">
    <location>
        <begin position="10"/>
        <end position="15"/>
    </location>
    <ligand>
        <name>NADP(+)</name>
        <dbReference type="ChEBI" id="CHEBI:58349"/>
    </ligand>
</feature>
<evidence type="ECO:0000256" key="5">
    <source>
        <dbReference type="NCBIfam" id="TIGR00112"/>
    </source>
</evidence>
<evidence type="ECO:0000259" key="9">
    <source>
        <dbReference type="Pfam" id="PF14748"/>
    </source>
</evidence>
<evidence type="ECO:0000256" key="3">
    <source>
        <dbReference type="ARBA" id="ARBA00023002"/>
    </source>
</evidence>
<dbReference type="SUPFAM" id="SSF48179">
    <property type="entry name" value="6-phosphogluconate dehydrogenase C-terminal domain-like"/>
    <property type="match status" value="1"/>
</dbReference>
<comment type="catalytic activity">
    <reaction evidence="4">
        <text>L-proline + NAD(+) = (S)-1-pyrroline-5-carboxylate + NADH + 2 H(+)</text>
        <dbReference type="Rhea" id="RHEA:14105"/>
        <dbReference type="ChEBI" id="CHEBI:15378"/>
        <dbReference type="ChEBI" id="CHEBI:17388"/>
        <dbReference type="ChEBI" id="CHEBI:57540"/>
        <dbReference type="ChEBI" id="CHEBI:57945"/>
        <dbReference type="ChEBI" id="CHEBI:60039"/>
        <dbReference type="EC" id="1.5.1.2"/>
    </reaction>
</comment>
<dbReference type="UniPathway" id="UPA00098">
    <property type="reaction ID" value="UER00361"/>
</dbReference>
<keyword evidence="4 7" id="KW-0641">Proline biosynthesis</keyword>
<evidence type="ECO:0000313" key="10">
    <source>
        <dbReference type="EMBL" id="AOV18656.1"/>
    </source>
</evidence>
<dbReference type="Proteomes" id="UP000095342">
    <property type="component" value="Chromosome"/>
</dbReference>
<dbReference type="KEGG" id="aaeo:BJI67_14480"/>
<proteinExistence type="inferred from homology"/>
<dbReference type="Gene3D" id="3.40.50.720">
    <property type="entry name" value="NAD(P)-binding Rossmann-like Domain"/>
    <property type="match status" value="1"/>
</dbReference>
<dbReference type="SUPFAM" id="SSF51735">
    <property type="entry name" value="NAD(P)-binding Rossmann-fold domains"/>
    <property type="match status" value="1"/>
</dbReference>
<gene>
    <name evidence="4" type="primary">proC</name>
    <name evidence="10" type="ORF">BJI67_14480</name>
</gene>
<feature type="binding site" evidence="6">
    <location>
        <begin position="72"/>
        <end position="75"/>
    </location>
    <ligand>
        <name>NADP(+)</name>
        <dbReference type="ChEBI" id="CHEBI:58349"/>
    </ligand>
</feature>
<dbReference type="Gene3D" id="1.10.3730.10">
    <property type="entry name" value="ProC C-terminal domain-like"/>
    <property type="match status" value="1"/>
</dbReference>
<dbReference type="AlphaFoldDB" id="A0A1D8KCJ4"/>
<organism evidence="10 11">
    <name type="scientific">Acidihalobacter aeolianus</name>
    <dbReference type="NCBI Taxonomy" id="2792603"/>
    <lineage>
        <taxon>Bacteria</taxon>
        <taxon>Pseudomonadati</taxon>
        <taxon>Pseudomonadota</taxon>
        <taxon>Gammaproteobacteria</taxon>
        <taxon>Chromatiales</taxon>
        <taxon>Ectothiorhodospiraceae</taxon>
        <taxon>Acidihalobacter</taxon>
    </lineage>
</organism>
<evidence type="ECO:0000256" key="2">
    <source>
        <dbReference type="ARBA" id="ARBA00022857"/>
    </source>
</evidence>
<comment type="function">
    <text evidence="4">Catalyzes the reduction of 1-pyrroline-5-carboxylate (PCA) to L-proline.</text>
</comment>
<dbReference type="GO" id="GO:0004735">
    <property type="term" value="F:pyrroline-5-carboxylate reductase activity"/>
    <property type="evidence" value="ECO:0007669"/>
    <property type="project" value="UniProtKB-UniRule"/>
</dbReference>
<dbReference type="EMBL" id="CP017448">
    <property type="protein sequence ID" value="AOV18656.1"/>
    <property type="molecule type" value="Genomic_DNA"/>
</dbReference>
<dbReference type="PANTHER" id="PTHR11645">
    <property type="entry name" value="PYRROLINE-5-CARBOXYLATE REDUCTASE"/>
    <property type="match status" value="1"/>
</dbReference>
<dbReference type="InterPro" id="IPR053790">
    <property type="entry name" value="P5CR-like_CS"/>
</dbReference>
<dbReference type="NCBIfam" id="TIGR00112">
    <property type="entry name" value="proC"/>
    <property type="match status" value="1"/>
</dbReference>